<evidence type="ECO:0000313" key="6">
    <source>
        <dbReference type="EMBL" id="MFC5719951.1"/>
    </source>
</evidence>
<protein>
    <submittedName>
        <fullName evidence="6">GntR family transcriptional regulator</fullName>
    </submittedName>
</protein>
<dbReference type="InterPro" id="IPR036390">
    <property type="entry name" value="WH_DNA-bd_sf"/>
</dbReference>
<dbReference type="PROSITE" id="PS50949">
    <property type="entry name" value="HTH_GNTR"/>
    <property type="match status" value="1"/>
</dbReference>
<dbReference type="SUPFAM" id="SSF46785">
    <property type="entry name" value="Winged helix' DNA-binding domain"/>
    <property type="match status" value="1"/>
</dbReference>
<proteinExistence type="predicted"/>
<keyword evidence="2" id="KW-0238">DNA-binding</keyword>
<keyword evidence="3" id="KW-0804">Transcription</keyword>
<evidence type="ECO:0000256" key="2">
    <source>
        <dbReference type="ARBA" id="ARBA00023125"/>
    </source>
</evidence>
<comment type="caution">
    <text evidence="6">The sequence shown here is derived from an EMBL/GenBank/DDBJ whole genome shotgun (WGS) entry which is preliminary data.</text>
</comment>
<dbReference type="Pfam" id="PF00392">
    <property type="entry name" value="GntR"/>
    <property type="match status" value="1"/>
</dbReference>
<evidence type="ECO:0000259" key="5">
    <source>
        <dbReference type="PROSITE" id="PS50949"/>
    </source>
</evidence>
<dbReference type="EMBL" id="JBHSPB010000003">
    <property type="protein sequence ID" value="MFC5719951.1"/>
    <property type="molecule type" value="Genomic_DNA"/>
</dbReference>
<dbReference type="InterPro" id="IPR036388">
    <property type="entry name" value="WH-like_DNA-bd_sf"/>
</dbReference>
<dbReference type="PANTHER" id="PTHR44846:SF17">
    <property type="entry name" value="GNTR-FAMILY TRANSCRIPTIONAL REGULATOR"/>
    <property type="match status" value="1"/>
</dbReference>
<evidence type="ECO:0000313" key="7">
    <source>
        <dbReference type="Proteomes" id="UP001596083"/>
    </source>
</evidence>
<gene>
    <name evidence="6" type="ORF">ACFP1Z_07160</name>
</gene>
<dbReference type="InterPro" id="IPR050679">
    <property type="entry name" value="Bact_HTH_transcr_reg"/>
</dbReference>
<keyword evidence="1" id="KW-0805">Transcription regulation</keyword>
<feature type="compositionally biased region" description="Basic and acidic residues" evidence="4">
    <location>
        <begin position="76"/>
        <end position="104"/>
    </location>
</feature>
<evidence type="ECO:0000256" key="3">
    <source>
        <dbReference type="ARBA" id="ARBA00023163"/>
    </source>
</evidence>
<dbReference type="SUPFAM" id="SSF64288">
    <property type="entry name" value="Chorismate lyase-like"/>
    <property type="match status" value="1"/>
</dbReference>
<dbReference type="InterPro" id="IPR011663">
    <property type="entry name" value="UTRA"/>
</dbReference>
<dbReference type="Pfam" id="PF07702">
    <property type="entry name" value="UTRA"/>
    <property type="match status" value="1"/>
</dbReference>
<dbReference type="PANTHER" id="PTHR44846">
    <property type="entry name" value="MANNOSYL-D-GLYCERATE TRANSPORT/METABOLISM SYSTEM REPRESSOR MNGR-RELATED"/>
    <property type="match status" value="1"/>
</dbReference>
<dbReference type="RefSeq" id="WP_390315040.1">
    <property type="nucleotide sequence ID" value="NZ_JBHSPB010000003.1"/>
</dbReference>
<keyword evidence="7" id="KW-1185">Reference proteome</keyword>
<evidence type="ECO:0000256" key="4">
    <source>
        <dbReference type="SAM" id="MobiDB-lite"/>
    </source>
</evidence>
<name>A0ABW0YTU1_9ACTN</name>
<dbReference type="Gene3D" id="3.40.1410.10">
    <property type="entry name" value="Chorismate lyase-like"/>
    <property type="match status" value="1"/>
</dbReference>
<reference evidence="7" key="1">
    <citation type="journal article" date="2019" name="Int. J. Syst. Evol. Microbiol.">
        <title>The Global Catalogue of Microorganisms (GCM) 10K type strain sequencing project: providing services to taxonomists for standard genome sequencing and annotation.</title>
        <authorList>
            <consortium name="The Broad Institute Genomics Platform"/>
            <consortium name="The Broad Institute Genome Sequencing Center for Infectious Disease"/>
            <person name="Wu L."/>
            <person name="Ma J."/>
        </authorList>
    </citation>
    <scope>NUCLEOTIDE SEQUENCE [LARGE SCALE GENOMIC DNA]</scope>
    <source>
        <strain evidence="7">CGMCC 4.7304</strain>
    </source>
</reference>
<feature type="domain" description="HTH gntR-type" evidence="5">
    <location>
        <begin position="1"/>
        <end position="69"/>
    </location>
</feature>
<dbReference type="SMART" id="SM00345">
    <property type="entry name" value="HTH_GNTR"/>
    <property type="match status" value="1"/>
</dbReference>
<dbReference type="Gene3D" id="1.10.10.10">
    <property type="entry name" value="Winged helix-like DNA-binding domain superfamily/Winged helix DNA-binding domain"/>
    <property type="match status" value="1"/>
</dbReference>
<sequence length="287" mass="32218">MAKYERIADTLRQCIRAGLFKPGDRLPTETALAKEHRASLPTVRDALAQLAEEGLIDKRHGIGNFVRESCRRIERTNERHQREKDQVREADTEHVATRSPEHDTGATASDGAFSSAYEEAEADEDLAVAFGVPLGTRLLKRIYRSCPQDEDEPFDLTESYLLHDLAAANPDLLDASHEPWPGGTQHQLHTIGIELDRIVERVTARPPTAREAEQLGLQKGVSLLVVRKTSIDVNGRVVEVAHTRLPGHRIELAFTTHLARRCDDQHLTESHRSAYARSTGNRYSMRQ</sequence>
<feature type="region of interest" description="Disordered" evidence="4">
    <location>
        <begin position="76"/>
        <end position="109"/>
    </location>
</feature>
<dbReference type="Proteomes" id="UP001596083">
    <property type="component" value="Unassembled WGS sequence"/>
</dbReference>
<dbReference type="InterPro" id="IPR000524">
    <property type="entry name" value="Tscrpt_reg_HTH_GntR"/>
</dbReference>
<accession>A0ABW0YTU1</accession>
<evidence type="ECO:0000256" key="1">
    <source>
        <dbReference type="ARBA" id="ARBA00023015"/>
    </source>
</evidence>
<dbReference type="InterPro" id="IPR028978">
    <property type="entry name" value="Chorismate_lyase_/UTRA_dom_sf"/>
</dbReference>
<organism evidence="6 7">
    <name type="scientific">Streptomyces gamaensis</name>
    <dbReference type="NCBI Taxonomy" id="1763542"/>
    <lineage>
        <taxon>Bacteria</taxon>
        <taxon>Bacillati</taxon>
        <taxon>Actinomycetota</taxon>
        <taxon>Actinomycetes</taxon>
        <taxon>Kitasatosporales</taxon>
        <taxon>Streptomycetaceae</taxon>
        <taxon>Streptomyces</taxon>
    </lineage>
</organism>
<dbReference type="CDD" id="cd07377">
    <property type="entry name" value="WHTH_GntR"/>
    <property type="match status" value="1"/>
</dbReference>
<dbReference type="SMART" id="SM00866">
    <property type="entry name" value="UTRA"/>
    <property type="match status" value="1"/>
</dbReference>